<evidence type="ECO:0000313" key="1">
    <source>
        <dbReference type="EMBL" id="KAH7855254.1"/>
    </source>
</evidence>
<keyword evidence="2" id="KW-1185">Reference proteome</keyword>
<sequence length="793" mass="90429">MPSVGMRRTTRVFGARVLRSGRRLWSAPVEGKQIRATAIAGGGAANGEEWIELFENSGNDGGGGSENNIQQKENGWQRDVGLKQDAMVMEVDEKVVEPEWVRNVHRDHKRMWGSVYKRKRKGADFEGSCKKKRMLEDKKYGKQFVRKQWGRFPCPWNENCRWKSSARRGVLFAVVESSSCRSTCWFACFLGLVLRYLRRAKLRLVQLSAFVLSEPFAHVFSSHGIHFLRDSPPSRSSGIFKISGSSCFIPLFTVDFSAVPFCFMYMHSTLLLRSACFSCVLEMHSNLTDDIIIEVEEQLPLCSSYERDSPVIDTLTIGDDNSGKRNILHSSVGAPRSTGRVVQTRSVVRSRRIQKRRSSLRSRRNKIPSAFRSRKANGALVSNLFSSRRDGSLLPPLRTDRQLRSSVQRISTPNIRELKSSLVGLTQDIGSTCCSANILVIESDKCFRIEGAIVKLEKNTASKQWCLAVKKDGMTRYTLTAEKVMRPCSSNRITHDIIWTEDIYNWKLEFPDRRDWMIFKELYKECSHRNVQAPSANTIPVPGVYEVSGYADSNDIPFKRPNSYISVKDDELSRALEKRTANYDLDSEDEEWLSKFNNESYDGKEQWEHVSEDSFELIIDAFEKAFYCSSDDYPDEKAAVNLCLDMERKEVVEAVYSYWMKKRHHKGSALVRIFQCYQQRRAQLLPKNILRKKRSFKRQPSHSSRGKQRTFLQVVPEQQDALEEKNALLRAQEAKAAASRSEGLAVEKRQTAQLLMENADLATFKAAMALRIAEAARVAESADLAASFFLQSS</sequence>
<reference evidence="1 2" key="1">
    <citation type="journal article" date="2021" name="Hortic Res">
        <title>High-quality reference genome and annotation aids understanding of berry development for evergreen blueberry (Vaccinium darrowii).</title>
        <authorList>
            <person name="Yu J."/>
            <person name="Hulse-Kemp A.M."/>
            <person name="Babiker E."/>
            <person name="Staton M."/>
        </authorList>
    </citation>
    <scope>NUCLEOTIDE SEQUENCE [LARGE SCALE GENOMIC DNA]</scope>
    <source>
        <strain evidence="2">cv. NJ 8807/NJ 8810</strain>
        <tissue evidence="1">Young leaf</tissue>
    </source>
</reference>
<dbReference type="EMBL" id="CM037161">
    <property type="protein sequence ID" value="KAH7855254.1"/>
    <property type="molecule type" value="Genomic_DNA"/>
</dbReference>
<evidence type="ECO:0000313" key="2">
    <source>
        <dbReference type="Proteomes" id="UP000828048"/>
    </source>
</evidence>
<comment type="caution">
    <text evidence="1">The sequence shown here is derived from an EMBL/GenBank/DDBJ whole genome shotgun (WGS) entry which is preliminary data.</text>
</comment>
<accession>A0ACB7YQ15</accession>
<proteinExistence type="predicted"/>
<gene>
    <name evidence="1" type="ORF">Vadar_022920</name>
</gene>
<name>A0ACB7YQ15_9ERIC</name>
<protein>
    <submittedName>
        <fullName evidence="1">Uncharacterized protein</fullName>
    </submittedName>
</protein>
<dbReference type="Proteomes" id="UP000828048">
    <property type="component" value="Chromosome 11"/>
</dbReference>
<organism evidence="1 2">
    <name type="scientific">Vaccinium darrowii</name>
    <dbReference type="NCBI Taxonomy" id="229202"/>
    <lineage>
        <taxon>Eukaryota</taxon>
        <taxon>Viridiplantae</taxon>
        <taxon>Streptophyta</taxon>
        <taxon>Embryophyta</taxon>
        <taxon>Tracheophyta</taxon>
        <taxon>Spermatophyta</taxon>
        <taxon>Magnoliopsida</taxon>
        <taxon>eudicotyledons</taxon>
        <taxon>Gunneridae</taxon>
        <taxon>Pentapetalae</taxon>
        <taxon>asterids</taxon>
        <taxon>Ericales</taxon>
        <taxon>Ericaceae</taxon>
        <taxon>Vaccinioideae</taxon>
        <taxon>Vaccinieae</taxon>
        <taxon>Vaccinium</taxon>
    </lineage>
</organism>